<dbReference type="STRING" id="428993.SAMN06296058_1302"/>
<evidence type="ECO:0000259" key="1">
    <source>
        <dbReference type="Pfam" id="PF07944"/>
    </source>
</evidence>
<gene>
    <name evidence="3" type="ORF">SAMN06296058_1302</name>
</gene>
<dbReference type="InterPro" id="IPR049046">
    <property type="entry name" value="Beta-AFase-like_GH127_middle"/>
</dbReference>
<evidence type="ECO:0000313" key="3">
    <source>
        <dbReference type="EMBL" id="SKC57887.1"/>
    </source>
</evidence>
<dbReference type="SUPFAM" id="SSF48208">
    <property type="entry name" value="Six-hairpin glycosidases"/>
    <property type="match status" value="1"/>
</dbReference>
<dbReference type="PANTHER" id="PTHR43465:SF2">
    <property type="entry name" value="DUF1680 DOMAIN PROTEIN (AFU_ORTHOLOGUE AFUA_1G08910)"/>
    <property type="match status" value="1"/>
</dbReference>
<dbReference type="InterPro" id="IPR049174">
    <property type="entry name" value="Beta-AFase-like"/>
</dbReference>
<proteinExistence type="predicted"/>
<feature type="domain" description="Non-reducing end beta-L-arabinofuranosidase-like GH127 catalytic" evidence="1">
    <location>
        <begin position="67"/>
        <end position="404"/>
    </location>
</feature>
<protein>
    <recommendedName>
        <fullName evidence="5">DUF1680 family protein</fullName>
    </recommendedName>
</protein>
<evidence type="ECO:0000259" key="2">
    <source>
        <dbReference type="Pfam" id="PF20736"/>
    </source>
</evidence>
<dbReference type="Proteomes" id="UP000190341">
    <property type="component" value="Unassembled WGS sequence"/>
</dbReference>
<name>A0A1T5K285_9GAMM</name>
<feature type="domain" description="Non-reducing end beta-L-arabinofuranosidase-like GH127 middle" evidence="2">
    <location>
        <begin position="417"/>
        <end position="509"/>
    </location>
</feature>
<dbReference type="AlphaFoldDB" id="A0A1T5K285"/>
<keyword evidence="4" id="KW-1185">Reference proteome</keyword>
<evidence type="ECO:0008006" key="5">
    <source>
        <dbReference type="Google" id="ProtNLM"/>
    </source>
</evidence>
<dbReference type="InterPro" id="IPR008928">
    <property type="entry name" value="6-hairpin_glycosidase_sf"/>
</dbReference>
<dbReference type="InterPro" id="IPR012878">
    <property type="entry name" value="Beta-AFase-like_GH127_cat"/>
</dbReference>
<dbReference type="GO" id="GO:0005975">
    <property type="term" value="P:carbohydrate metabolic process"/>
    <property type="evidence" value="ECO:0007669"/>
    <property type="project" value="InterPro"/>
</dbReference>
<dbReference type="Pfam" id="PF20736">
    <property type="entry name" value="Glyco_hydro127M"/>
    <property type="match status" value="1"/>
</dbReference>
<accession>A0A1T5K285</accession>
<evidence type="ECO:0000313" key="4">
    <source>
        <dbReference type="Proteomes" id="UP000190341"/>
    </source>
</evidence>
<sequence length="636" mass="70488">MNLHDSTTTRATPRQRAFQPAAAGAVQLGGVLGAAIEANRRGRLSRFIVDADSPAIAIFHPEHSDENEEGDWYGEHAGKWLIAAAKAVARSGDEDLRGNLRRVADYLLSRQHADGYLGNYAPARRFMVPQPPKPVSWDGAPALRTWDIWTHSYLILGLIETAHALEDDRYLTAARRIGDLCWQTFCRDGLDITTLGNHFGMSATVLMDPAVELYGRTGEPRYLELAETIAAQADAEPRLALVSRAVEGVDAAEIGTGKAYQLAWNLVGLTKLHRATGNPVYAQAVENLWRSIRDHHLSLGGGPWGGVAHRSREVFNPIGVFDPRAYVETCSVLAWLQLNRELLQLTGQSRYADEIERTAYNDLLGAAAPNGEDWCYYSFPNGPRVHTTYWRCCKSSGAMAWEELPPLAYGVTDQGAVQVNLYGESRAQLKLPQAQVDIRQQGGYPFQGDVELQVSPSAPASFALRLRVPAWAKQWEIRVNGKPVEAAQVDGWISLMREWRAGDRVALAFATPLTLHRRQARNVQESRAPDGSPVRQQVLQYDYAGFTRGALVYATSLIDGYKHEESMRLPAAALTEWSRELPTAADAKIVDMEVDFEGRAPLRYSPYFLTGGQQDGSWRLVWMSLAPQWTTPQQGG</sequence>
<dbReference type="PANTHER" id="PTHR43465">
    <property type="entry name" value="DUF1680 DOMAIN PROTEIN (AFU_ORTHOLOGUE AFUA_1G08910)"/>
    <property type="match status" value="1"/>
</dbReference>
<dbReference type="Pfam" id="PF07944">
    <property type="entry name" value="Beta-AFase-like_GH127_cat"/>
    <property type="match status" value="1"/>
</dbReference>
<dbReference type="RefSeq" id="WP_229730832.1">
    <property type="nucleotide sequence ID" value="NZ_BMCL01000002.1"/>
</dbReference>
<organism evidence="3 4">
    <name type="scientific">Pseudoxanthomonas indica</name>
    <dbReference type="NCBI Taxonomy" id="428993"/>
    <lineage>
        <taxon>Bacteria</taxon>
        <taxon>Pseudomonadati</taxon>
        <taxon>Pseudomonadota</taxon>
        <taxon>Gammaproteobacteria</taxon>
        <taxon>Lysobacterales</taxon>
        <taxon>Lysobacteraceae</taxon>
        <taxon>Pseudoxanthomonas</taxon>
    </lineage>
</organism>
<dbReference type="EMBL" id="FUZV01000001">
    <property type="protein sequence ID" value="SKC57887.1"/>
    <property type="molecule type" value="Genomic_DNA"/>
</dbReference>
<reference evidence="3 4" key="1">
    <citation type="submission" date="2017-02" db="EMBL/GenBank/DDBJ databases">
        <authorList>
            <person name="Peterson S.W."/>
        </authorList>
    </citation>
    <scope>NUCLEOTIDE SEQUENCE [LARGE SCALE GENOMIC DNA]</scope>
    <source>
        <strain evidence="3 4">P15</strain>
    </source>
</reference>